<dbReference type="OrthoDB" id="9809364at2"/>
<dbReference type="Proteomes" id="UP000244677">
    <property type="component" value="Chromosome"/>
</dbReference>
<keyword evidence="3" id="KW-0998">Cell outer membrane</keyword>
<accession>A0A2S1LKJ1</accession>
<dbReference type="InterPro" id="IPR019734">
    <property type="entry name" value="TPR_rpt"/>
</dbReference>
<dbReference type="InterPro" id="IPR036737">
    <property type="entry name" value="OmpA-like_sf"/>
</dbReference>
<keyword evidence="4" id="KW-0802">TPR repeat</keyword>
<dbReference type="PRINTS" id="PR01021">
    <property type="entry name" value="OMPADOMAIN"/>
</dbReference>
<dbReference type="Pfam" id="PF13620">
    <property type="entry name" value="CarboxypepD_reg"/>
    <property type="match status" value="1"/>
</dbReference>
<dbReference type="AlphaFoldDB" id="A0A2S1LKJ1"/>
<dbReference type="Gene3D" id="2.120.10.30">
    <property type="entry name" value="TolB, C-terminal domain"/>
    <property type="match status" value="1"/>
</dbReference>
<dbReference type="PROSITE" id="PS51123">
    <property type="entry name" value="OMPA_2"/>
    <property type="match status" value="1"/>
</dbReference>
<dbReference type="InterPro" id="IPR011659">
    <property type="entry name" value="WD40"/>
</dbReference>
<dbReference type="Gene3D" id="2.60.40.1120">
    <property type="entry name" value="Carboxypeptidase-like, regulatory domain"/>
    <property type="match status" value="1"/>
</dbReference>
<dbReference type="PANTHER" id="PTHR30329">
    <property type="entry name" value="STATOR ELEMENT OF FLAGELLAR MOTOR COMPLEX"/>
    <property type="match status" value="1"/>
</dbReference>
<dbReference type="InterPro" id="IPR006664">
    <property type="entry name" value="OMP_bac"/>
</dbReference>
<keyword evidence="8" id="KW-0969">Cilium</keyword>
<dbReference type="SUPFAM" id="SSF82171">
    <property type="entry name" value="DPP6 N-terminal domain-like"/>
    <property type="match status" value="1"/>
</dbReference>
<evidence type="ECO:0000259" key="7">
    <source>
        <dbReference type="PROSITE" id="PS51123"/>
    </source>
</evidence>
<protein>
    <submittedName>
        <fullName evidence="8">Flagellar motor protein MotB</fullName>
    </submittedName>
</protein>
<keyword evidence="2 5" id="KW-0472">Membrane</keyword>
<dbReference type="EMBL" id="CP020919">
    <property type="protein sequence ID" value="AWG24265.1"/>
    <property type="molecule type" value="Genomic_DNA"/>
</dbReference>
<dbReference type="RefSeq" id="WP_108735916.1">
    <property type="nucleotide sequence ID" value="NZ_CP020919.1"/>
</dbReference>
<feature type="repeat" description="TPR" evidence="4">
    <location>
        <begin position="55"/>
        <end position="88"/>
    </location>
</feature>
<keyword evidence="6" id="KW-0732">Signal</keyword>
<dbReference type="PANTHER" id="PTHR30329:SF21">
    <property type="entry name" value="LIPOPROTEIN YIAD-RELATED"/>
    <property type="match status" value="1"/>
</dbReference>
<dbReference type="KEGG" id="fki:FK004_03005"/>
<proteinExistence type="predicted"/>
<dbReference type="Pfam" id="PF00691">
    <property type="entry name" value="OmpA"/>
    <property type="match status" value="1"/>
</dbReference>
<evidence type="ECO:0000256" key="1">
    <source>
        <dbReference type="ARBA" id="ARBA00004442"/>
    </source>
</evidence>
<evidence type="ECO:0000256" key="2">
    <source>
        <dbReference type="ARBA" id="ARBA00023136"/>
    </source>
</evidence>
<comment type="subcellular location">
    <subcellularLocation>
        <location evidence="1">Cell outer membrane</location>
    </subcellularLocation>
</comment>
<dbReference type="PROSITE" id="PS50005">
    <property type="entry name" value="TPR"/>
    <property type="match status" value="1"/>
</dbReference>
<dbReference type="InterPro" id="IPR006665">
    <property type="entry name" value="OmpA-like"/>
</dbReference>
<dbReference type="GO" id="GO:0009279">
    <property type="term" value="C:cell outer membrane"/>
    <property type="evidence" value="ECO:0007669"/>
    <property type="project" value="UniProtKB-SubCell"/>
</dbReference>
<keyword evidence="8" id="KW-0282">Flagellum</keyword>
<feature type="signal peptide" evidence="6">
    <location>
        <begin position="1"/>
        <end position="22"/>
    </location>
</feature>
<evidence type="ECO:0000256" key="4">
    <source>
        <dbReference type="PROSITE-ProRule" id="PRU00339"/>
    </source>
</evidence>
<dbReference type="Gene3D" id="3.30.1330.60">
    <property type="entry name" value="OmpA-like domain"/>
    <property type="match status" value="1"/>
</dbReference>
<evidence type="ECO:0000256" key="3">
    <source>
        <dbReference type="ARBA" id="ARBA00023237"/>
    </source>
</evidence>
<name>A0A2S1LKJ1_9FLAO</name>
<dbReference type="SUPFAM" id="SSF49464">
    <property type="entry name" value="Carboxypeptidase regulatory domain-like"/>
    <property type="match status" value="1"/>
</dbReference>
<keyword evidence="8" id="KW-0966">Cell projection</keyword>
<dbReference type="CDD" id="cd07185">
    <property type="entry name" value="OmpA_C-like"/>
    <property type="match status" value="1"/>
</dbReference>
<dbReference type="InterPro" id="IPR050330">
    <property type="entry name" value="Bact_OuterMem_StrucFunc"/>
</dbReference>
<dbReference type="Pfam" id="PF07676">
    <property type="entry name" value="PD40"/>
    <property type="match status" value="3"/>
</dbReference>
<dbReference type="SUPFAM" id="SSF48452">
    <property type="entry name" value="TPR-like"/>
    <property type="match status" value="1"/>
</dbReference>
<feature type="chain" id="PRO_5015695215" evidence="6">
    <location>
        <begin position="23"/>
        <end position="647"/>
    </location>
</feature>
<evidence type="ECO:0000313" key="8">
    <source>
        <dbReference type="EMBL" id="AWG24265.1"/>
    </source>
</evidence>
<reference evidence="8 9" key="1">
    <citation type="submission" date="2017-04" db="EMBL/GenBank/DDBJ databases">
        <title>Complete genome sequence of Flavobacterium kingsejong AJ004.</title>
        <authorList>
            <person name="Lee P.C."/>
        </authorList>
    </citation>
    <scope>NUCLEOTIDE SEQUENCE [LARGE SCALE GENOMIC DNA]</scope>
    <source>
        <strain evidence="8 9">AJ004</strain>
    </source>
</reference>
<sequence>MKKALLYSLLLLLLGSTGYSQKGKLEKANKQYERLAYKDAIKTYERIVEKGYKSADIVQKLGNAYYFNGEFDQANKWYGELFALNANPEPEYYYRYAQTLKSEGQYDKANEMLTLFAQKNSTDSRAKLFNADKDYLQDIKQNSGRYTIETVGINSRYSDYGASFYGDKIVFASSRDMPGTVRRRAKWTNQSFTNLYVSDTKADGSLSKPKTFKKPVNSKFHESTPVFTKDGKTMYFTRNNYNKGKKGKDGEEVTLLKIYKAEFIKGKWENVTELPFCSDNYSVAHPALSPDGKTLYFASNMAGSLGQSDIFKVGINEDGTFGEPLNLGNTINTEGKETFPFISENNELYFASDGRQGLGGFDIFVSKIGKDGRYQTVYNVGAPVNGPMDDFAFIIDTNTKTGYFSSNRSGGEGYDDIYRLKELTPIKFETKPLIAGKVTGLEDGLPIENAKVIVFDTNFKIIKEAFTDKDGHYELELDKGDTYYVRVEKEGFAMREKMITVDQKTQLTDLPFALKKRSKEDIIVGSDLAKAFQIDVIYFDLNKSNIRPDAAEDLGKIIDLMRAYPKIKIDVRSHTDSRASGIYNLKLSNRRAKATMAYLIEKGISPERITGKGYGETRLLNNCTDGQPCTEAQHQENRRSEFIITAM</sequence>
<evidence type="ECO:0000256" key="6">
    <source>
        <dbReference type="SAM" id="SignalP"/>
    </source>
</evidence>
<feature type="domain" description="OmpA-like" evidence="7">
    <location>
        <begin position="526"/>
        <end position="647"/>
    </location>
</feature>
<keyword evidence="9" id="KW-1185">Reference proteome</keyword>
<gene>
    <name evidence="8" type="ORF">FK004_03005</name>
</gene>
<dbReference type="InterPro" id="IPR011042">
    <property type="entry name" value="6-blade_b-propeller_TolB-like"/>
</dbReference>
<evidence type="ECO:0000256" key="5">
    <source>
        <dbReference type="PROSITE-ProRule" id="PRU00473"/>
    </source>
</evidence>
<evidence type="ECO:0000313" key="9">
    <source>
        <dbReference type="Proteomes" id="UP000244677"/>
    </source>
</evidence>
<dbReference type="InterPro" id="IPR011990">
    <property type="entry name" value="TPR-like_helical_dom_sf"/>
</dbReference>
<dbReference type="Gene3D" id="1.25.40.10">
    <property type="entry name" value="Tetratricopeptide repeat domain"/>
    <property type="match status" value="1"/>
</dbReference>
<dbReference type="SUPFAM" id="SSF103088">
    <property type="entry name" value="OmpA-like"/>
    <property type="match status" value="1"/>
</dbReference>
<dbReference type="InterPro" id="IPR008969">
    <property type="entry name" value="CarboxyPept-like_regulatory"/>
</dbReference>
<organism evidence="8 9">
    <name type="scientific">Flavobacterium kingsejongi</name>
    <dbReference type="NCBI Taxonomy" id="1678728"/>
    <lineage>
        <taxon>Bacteria</taxon>
        <taxon>Pseudomonadati</taxon>
        <taxon>Bacteroidota</taxon>
        <taxon>Flavobacteriia</taxon>
        <taxon>Flavobacteriales</taxon>
        <taxon>Flavobacteriaceae</taxon>
        <taxon>Flavobacterium</taxon>
    </lineage>
</organism>